<keyword evidence="2" id="KW-1185">Reference proteome</keyword>
<sequence>MKRLFWYLGGLWLLLFAGACAPERPPLRESSLEEVVHAAEEPVHVDVSRAPLLETEQYQLLQLPADHEALEEEVYVLTRKEDLTLFPCSRCHTENLATLRAQSEAEGRLKHWEITLDHASEQVMTCETCHNVEENVDALHTLTGQIVDFDQSYQLCAQCHASQFEDWVGGAHGKQVGGWAPPRVMQTCTDCHNPHEPEWDIRWPAIPPKVYEGVETP</sequence>
<dbReference type="EMBL" id="BBZA01000225">
    <property type="protein sequence ID" value="GAP64114.1"/>
    <property type="molecule type" value="Genomic_DNA"/>
</dbReference>
<comment type="caution">
    <text evidence="1">The sequence shown here is derived from an EMBL/GenBank/DDBJ whole genome shotgun (WGS) entry which is preliminary data.</text>
</comment>
<reference evidence="2" key="2">
    <citation type="submission" date="2015-08" db="EMBL/GenBank/DDBJ databases">
        <title>Draft Genome Sequence of a Heterotrophic Facultative Anaerobic Bacterium Ardenticatena maritima Strain 110S.</title>
        <authorList>
            <person name="Kawaichi S."/>
            <person name="Yoshida T."/>
            <person name="Sako Y."/>
            <person name="Nakamura R."/>
        </authorList>
    </citation>
    <scope>NUCLEOTIDE SEQUENCE [LARGE SCALE GENOMIC DNA]</scope>
    <source>
        <strain evidence="2">110S</strain>
    </source>
</reference>
<dbReference type="InterPro" id="IPR036280">
    <property type="entry name" value="Multihaem_cyt_sf"/>
</dbReference>
<accession>A0A0M9UDJ4</accession>
<dbReference type="Gene3D" id="3.90.10.10">
    <property type="entry name" value="Cytochrome C3"/>
    <property type="match status" value="1"/>
</dbReference>
<protein>
    <submittedName>
        <fullName evidence="1">Uncharacterized protein</fullName>
    </submittedName>
</protein>
<reference evidence="1 2" key="1">
    <citation type="journal article" date="2015" name="Genome Announc.">
        <title>Draft Genome Sequence of a Heterotrophic Facultative Anaerobic Thermophilic Bacterium, Ardenticatena maritima Strain 110ST.</title>
        <authorList>
            <person name="Kawaichi S."/>
            <person name="Yoshida T."/>
            <person name="Sako Y."/>
            <person name="Nakamura R."/>
        </authorList>
    </citation>
    <scope>NUCLEOTIDE SEQUENCE [LARGE SCALE GENOMIC DNA]</scope>
    <source>
        <strain evidence="1 2">110S</strain>
    </source>
</reference>
<evidence type="ECO:0000313" key="2">
    <source>
        <dbReference type="Proteomes" id="UP000037784"/>
    </source>
</evidence>
<dbReference type="AlphaFoldDB" id="A0A0M9UDJ4"/>
<gene>
    <name evidence="1" type="ORF">ARMA_2537</name>
</gene>
<evidence type="ECO:0000313" key="1">
    <source>
        <dbReference type="EMBL" id="GAP64114.1"/>
    </source>
</evidence>
<proteinExistence type="predicted"/>
<dbReference type="PROSITE" id="PS51257">
    <property type="entry name" value="PROKAR_LIPOPROTEIN"/>
    <property type="match status" value="1"/>
</dbReference>
<organism evidence="1 2">
    <name type="scientific">Ardenticatena maritima</name>
    <dbReference type="NCBI Taxonomy" id="872965"/>
    <lineage>
        <taxon>Bacteria</taxon>
        <taxon>Bacillati</taxon>
        <taxon>Chloroflexota</taxon>
        <taxon>Ardenticatenia</taxon>
        <taxon>Ardenticatenales</taxon>
        <taxon>Ardenticatenaceae</taxon>
        <taxon>Ardenticatena</taxon>
    </lineage>
</organism>
<dbReference type="RefSeq" id="WP_054493854.1">
    <property type="nucleotide sequence ID" value="NZ_BBZA01000225.1"/>
</dbReference>
<dbReference type="SUPFAM" id="SSF48695">
    <property type="entry name" value="Multiheme cytochromes"/>
    <property type="match status" value="1"/>
</dbReference>
<dbReference type="Proteomes" id="UP000037784">
    <property type="component" value="Unassembled WGS sequence"/>
</dbReference>
<dbReference type="InParanoid" id="A0A0M9UDJ4"/>
<name>A0A0M9UDJ4_9CHLR</name>
<dbReference type="OrthoDB" id="9814800at2"/>